<feature type="signal peptide" evidence="1">
    <location>
        <begin position="1"/>
        <end position="22"/>
    </location>
</feature>
<reference evidence="2" key="1">
    <citation type="journal article" date="2023" name="Genome Biol. Evol.">
        <title>First Whole Genome Sequence and Flow Cytometry Genome Size Data for the Lichen-Forming Fungus Ramalina farinacea (Ascomycota).</title>
        <authorList>
            <person name="Llewellyn T."/>
            <person name="Mian S."/>
            <person name="Hill R."/>
            <person name="Leitch I.J."/>
            <person name="Gaya E."/>
        </authorList>
    </citation>
    <scope>NUCLEOTIDE SEQUENCE</scope>
    <source>
        <strain evidence="2">LIQ254RAFAR</strain>
    </source>
</reference>
<name>A0AA43QTX7_9LECA</name>
<evidence type="ECO:0000256" key="1">
    <source>
        <dbReference type="SAM" id="SignalP"/>
    </source>
</evidence>
<keyword evidence="1" id="KW-0732">Signal</keyword>
<proteinExistence type="predicted"/>
<feature type="chain" id="PRO_5041449002" evidence="1">
    <location>
        <begin position="23"/>
        <end position="1450"/>
    </location>
</feature>
<comment type="caution">
    <text evidence="2">The sequence shown here is derived from an EMBL/GenBank/DDBJ whole genome shotgun (WGS) entry which is preliminary data.</text>
</comment>
<accession>A0AA43QTX7</accession>
<keyword evidence="3" id="KW-1185">Reference proteome</keyword>
<sequence>MNITRISYLLIWTSLLTDLSAASVVNRHNNAGRLQEPDVLEGSLTGIKSSAVGRLLSRNSATINSTRDVYIQFHVNLTYYARIADTIATSADTEYAKLVQNTYVEIEGDETSNGNLRLGIGLSAANGLAAFVEDIGISNIRQAPLSRFVGSDFIRSIRVGSTTLQNTDILDPTTGKGLIADLWSANNKYQVKGHSSLDFAFDALKKIGIEVSGSLQSVYDAFRQQVMASNEDFSAEKCPLIGTRQSGASGSSVTESWVYDVSGETAPLLQDHFESSSPPAERDFTTVQATMGTKDGVTRQFSAKSQINDFFQDQTPPEARFWVSLADMVSFLQDPLLGTNGDSLASSAAPSAGQGSKDVVVEGSAELALVRNKGVFSVIRSVATSGLDVAGVAETALAPLFIIVDIIDGDWKAAVFAAVSPVAGILTGALISGPIGVFLGAALAALFDILPGLFHSPGIPSTNNPAQIIQNAFFGNPTTTGNENCNAKRKAANLEQNCTALYGSGIVSKVTHLDIFDTIIIFIAFNNGFPMSILDLAAVMPVKDYTQQGWANDKPVYIDCGKSLAVQARQIGAYEGYSVTGDGNDATPEQGYKCPSASFHVNRSLIHLPGLNLTADEVYGRIIPAPGGDCKLLSDPADSVQIPYVNLAVTGRPVGIECDVTQNAGISLNPDTNLTSSNTLGANGTSQKQGTQLVWNVAALSNVKSSSATNLTQLALNMTSNSSSNGNLTYPKTGIVSTESSSSQALTPMAPPPTDFVRFNDTNAVCFSAPNQYLCLPNGTYETSTGGWGFNSVQVTALTLPSGASMNFSYPLSLDQKSDGIDGNPYAASAGDQDYTDQVAFYQSIAAGSTQQNDLQTKMKNLASSSKVFDLFVPNSPPGVCLFSDAKYKGNVQCFGPGGTNVSDYIGTQVQSLSIVGAAVAFLYSGSYGDTTSKQVTQSVPDLSQVEDGTVFNLAKRVKAMWVKIPADPFNPSNGSIPSPTATMIQRPTTATNSYSPTISKGNETFPTLVVSTSSTNQSVSSMVNNNLTSNQPIPFFTDRNTSIPFYNGINTTNPFDNDKNTTSNGTLCKRSDSNQKTSSFTLDSGLTGDVTLVTDPEDSLYDSLWVHLGHQIDRLGTSSVDRVEVWPQEATDVDPQLSAIFQMVPAQGGSDRSINGQLFRDFVAKLRAAISEPDPSICEVGSVWAMMAWYQGFQGTITSPSGEAAYTFRFFWVQPNVLLSEKRDGVIFENSDVSNIYRAKTAIMQKVTGNDLVIFLGNTASYFYYAFDPTKDNLDAHLIPYSGSPDFPPRNDANDLDSQQKTSFANYFLKPVFDPWNAAGGGRSKGGRLIIIDHYRSGRGVVGFNDLLDSAGLHDTWNDKTFLINLAYVGTTQTEMLAFLGSKIETLLFLTIGDAHADLERLDLGYVGRLLPYFSKPFWVLEDAWTRLPNPDAEWSPGSIQMIKDGPVD</sequence>
<dbReference type="EMBL" id="JAPUFD010000014">
    <property type="protein sequence ID" value="MDI1491509.1"/>
    <property type="molecule type" value="Genomic_DNA"/>
</dbReference>
<evidence type="ECO:0000313" key="2">
    <source>
        <dbReference type="EMBL" id="MDI1491509.1"/>
    </source>
</evidence>
<gene>
    <name evidence="2" type="ORF">OHK93_002718</name>
</gene>
<dbReference type="Proteomes" id="UP001161017">
    <property type="component" value="Unassembled WGS sequence"/>
</dbReference>
<organism evidence="2 3">
    <name type="scientific">Ramalina farinacea</name>
    <dbReference type="NCBI Taxonomy" id="258253"/>
    <lineage>
        <taxon>Eukaryota</taxon>
        <taxon>Fungi</taxon>
        <taxon>Dikarya</taxon>
        <taxon>Ascomycota</taxon>
        <taxon>Pezizomycotina</taxon>
        <taxon>Lecanoromycetes</taxon>
        <taxon>OSLEUM clade</taxon>
        <taxon>Lecanoromycetidae</taxon>
        <taxon>Lecanorales</taxon>
        <taxon>Lecanorineae</taxon>
        <taxon>Ramalinaceae</taxon>
        <taxon>Ramalina</taxon>
    </lineage>
</organism>
<protein>
    <submittedName>
        <fullName evidence="2">Uncharacterized protein</fullName>
    </submittedName>
</protein>
<evidence type="ECO:0000313" key="3">
    <source>
        <dbReference type="Proteomes" id="UP001161017"/>
    </source>
</evidence>